<sequence length="426" mass="48685">MDPPTPIRKQGVWKVGRGQDIPINHPNWFLIKPDAPRQLADQITRVADLIDQDSVTWKSDLIMQLYDKNNTNQILGFLSQKPNFKTPQDQIIWPHSESGEYQVKQAYALLHQSQNQNSNTPRPTTITPSKTWKNLWRLKLPNKLITFTWKLIHKALPIKAELIRREIHCDVACSLCNTQDETFNHLFLHCPFSRAVRLGVGINTSPLLEVATNVETWISKFLESYGEAQSTLEILHMVITTTWGIWLHTNQVIFEGNNQIPHQINATTRDNPRRARIYNRVPQDCQLLILTAVVTDKTGKWQGISFIGKNRAAQIVFVGCQSLRTENLIMAKMTAIREASLLASRHAFGKVVILTNSKGIEQMWQSTKQQPWQLSPFFADLKCLQQLHGLQIHLKAVHNIIIQEASSLAIQATKHFVNVVNYNSHV</sequence>
<gene>
    <name evidence="2" type="ORF">FSB_LOCUS61480</name>
</gene>
<name>A0A2N9J9Q4_FAGSY</name>
<dbReference type="AlphaFoldDB" id="A0A2N9J9Q4"/>
<proteinExistence type="predicted"/>
<dbReference type="InterPro" id="IPR026960">
    <property type="entry name" value="RVT-Znf"/>
</dbReference>
<protein>
    <recommendedName>
        <fullName evidence="1">Reverse transcriptase zinc-binding domain-containing protein</fullName>
    </recommendedName>
</protein>
<dbReference type="EMBL" id="OIVN01006462">
    <property type="protein sequence ID" value="SPD33598.1"/>
    <property type="molecule type" value="Genomic_DNA"/>
</dbReference>
<reference evidence="2" key="1">
    <citation type="submission" date="2018-02" db="EMBL/GenBank/DDBJ databases">
        <authorList>
            <person name="Cohen D.B."/>
            <person name="Kent A.D."/>
        </authorList>
    </citation>
    <scope>NUCLEOTIDE SEQUENCE</scope>
</reference>
<feature type="domain" description="Reverse transcriptase zinc-binding" evidence="1">
    <location>
        <begin position="101"/>
        <end position="195"/>
    </location>
</feature>
<evidence type="ECO:0000313" key="2">
    <source>
        <dbReference type="EMBL" id="SPD33598.1"/>
    </source>
</evidence>
<evidence type="ECO:0000259" key="1">
    <source>
        <dbReference type="Pfam" id="PF13966"/>
    </source>
</evidence>
<organism evidence="2">
    <name type="scientific">Fagus sylvatica</name>
    <name type="common">Beechnut</name>
    <dbReference type="NCBI Taxonomy" id="28930"/>
    <lineage>
        <taxon>Eukaryota</taxon>
        <taxon>Viridiplantae</taxon>
        <taxon>Streptophyta</taxon>
        <taxon>Embryophyta</taxon>
        <taxon>Tracheophyta</taxon>
        <taxon>Spermatophyta</taxon>
        <taxon>Magnoliopsida</taxon>
        <taxon>eudicotyledons</taxon>
        <taxon>Gunneridae</taxon>
        <taxon>Pentapetalae</taxon>
        <taxon>rosids</taxon>
        <taxon>fabids</taxon>
        <taxon>Fagales</taxon>
        <taxon>Fagaceae</taxon>
        <taxon>Fagus</taxon>
    </lineage>
</organism>
<dbReference type="Pfam" id="PF13966">
    <property type="entry name" value="zf-RVT"/>
    <property type="match status" value="1"/>
</dbReference>
<accession>A0A2N9J9Q4</accession>